<keyword evidence="4" id="KW-1185">Reference proteome</keyword>
<gene>
    <name evidence="1" type="primary">slyX</name>
    <name evidence="3" type="ORF">E4656_11545</name>
</gene>
<organism evidence="3 4">
    <name type="scientific">Natronospirillum operosum</name>
    <dbReference type="NCBI Taxonomy" id="2759953"/>
    <lineage>
        <taxon>Bacteria</taxon>
        <taxon>Pseudomonadati</taxon>
        <taxon>Pseudomonadota</taxon>
        <taxon>Gammaproteobacteria</taxon>
        <taxon>Oceanospirillales</taxon>
        <taxon>Natronospirillaceae</taxon>
        <taxon>Natronospirillum</taxon>
    </lineage>
</organism>
<evidence type="ECO:0000256" key="2">
    <source>
        <dbReference type="SAM" id="Coils"/>
    </source>
</evidence>
<name>A0A4Z0WAL3_9GAMM</name>
<accession>A0A4Z0WAL3</accession>
<dbReference type="EMBL" id="SRMF01000004">
    <property type="protein sequence ID" value="TGG92761.1"/>
    <property type="molecule type" value="Genomic_DNA"/>
</dbReference>
<dbReference type="Proteomes" id="UP000297475">
    <property type="component" value="Unassembled WGS sequence"/>
</dbReference>
<dbReference type="RefSeq" id="WP_135483433.1">
    <property type="nucleotide sequence ID" value="NZ_SRMF01000004.1"/>
</dbReference>
<dbReference type="AlphaFoldDB" id="A0A4Z0WAL3"/>
<comment type="similarity">
    <text evidence="1">Belongs to the SlyX family.</text>
</comment>
<comment type="caution">
    <text evidence="3">The sequence shown here is derived from an EMBL/GenBank/DDBJ whole genome shotgun (WGS) entry which is preliminary data.</text>
</comment>
<dbReference type="Gene3D" id="1.20.5.300">
    <property type="match status" value="1"/>
</dbReference>
<reference evidence="3 4" key="1">
    <citation type="submission" date="2019-04" db="EMBL/GenBank/DDBJ databases">
        <title>Natronospirillum operosus gen. nov., sp. nov., a haloalkaliphilic satellite isolated from decaying biomass of laboratory culture of cyanobacterium Geitlerinema sp. and proposal of Natronospirillaceae fam. nov. and Saccharospirillaceae fam. nov.</title>
        <authorList>
            <person name="Kevbrin V."/>
            <person name="Boltyanskaya Y."/>
            <person name="Koziaeva V."/>
            <person name="Grouzdev D.S."/>
            <person name="Park M."/>
            <person name="Cho J."/>
        </authorList>
    </citation>
    <scope>NUCLEOTIDE SEQUENCE [LARGE SCALE GENOMIC DNA]</scope>
    <source>
        <strain evidence="3 4">G-116</strain>
    </source>
</reference>
<dbReference type="PANTHER" id="PTHR36508:SF1">
    <property type="entry name" value="PROTEIN SLYX"/>
    <property type="match status" value="1"/>
</dbReference>
<dbReference type="HAMAP" id="MF_00715">
    <property type="entry name" value="SlyX"/>
    <property type="match status" value="1"/>
</dbReference>
<dbReference type="PANTHER" id="PTHR36508">
    <property type="entry name" value="PROTEIN SLYX"/>
    <property type="match status" value="1"/>
</dbReference>
<keyword evidence="2" id="KW-0175">Coiled coil</keyword>
<dbReference type="Pfam" id="PF04102">
    <property type="entry name" value="SlyX"/>
    <property type="match status" value="1"/>
</dbReference>
<evidence type="ECO:0000313" key="3">
    <source>
        <dbReference type="EMBL" id="TGG92761.1"/>
    </source>
</evidence>
<feature type="coiled-coil region" evidence="2">
    <location>
        <begin position="14"/>
        <end position="62"/>
    </location>
</feature>
<dbReference type="InterPro" id="IPR007236">
    <property type="entry name" value="SlyX"/>
</dbReference>
<evidence type="ECO:0000256" key="1">
    <source>
        <dbReference type="HAMAP-Rule" id="MF_00715"/>
    </source>
</evidence>
<protein>
    <recommendedName>
        <fullName evidence="1">Protein SlyX homolog</fullName>
    </recommendedName>
</protein>
<evidence type="ECO:0000313" key="4">
    <source>
        <dbReference type="Proteomes" id="UP000297475"/>
    </source>
</evidence>
<dbReference type="OrthoDB" id="8606883at2"/>
<proteinExistence type="inferred from homology"/>
<dbReference type="SUPFAM" id="SSF90257">
    <property type="entry name" value="Myosin rod fragments"/>
    <property type="match status" value="1"/>
</dbReference>
<sequence length="75" mass="8748">MTNHQDGVSAEHRLTELETRLAFQDDLLEKLNEVVAQQDDALRHYQRRLQKLEDQVQQVNAQMAPEIDNAPPPHY</sequence>